<gene>
    <name evidence="1" type="ORF">CWR43_27995</name>
</gene>
<evidence type="ECO:0000313" key="2">
    <source>
        <dbReference type="Proteomes" id="UP000232164"/>
    </source>
</evidence>
<sequence length="102" mass="11628">MTQYGRRHDHCGLWSWGNKPLVDADTHAARKEAHRVFDQLWRGGYLGRGEAYQALSWATGWPETDCHMMHMTKDKARLVPTAVRKIWAVIDGQYTDGATNAT</sequence>
<protein>
    <submittedName>
        <fullName evidence="1">Uncharacterized protein</fullName>
    </submittedName>
</protein>
<dbReference type="Proteomes" id="UP000232164">
    <property type="component" value="Unassembled WGS sequence"/>
</dbReference>
<organism evidence="1 2">
    <name type="scientific">Rhizobium sullae</name>
    <name type="common">Rhizobium hedysari</name>
    <dbReference type="NCBI Taxonomy" id="50338"/>
    <lineage>
        <taxon>Bacteria</taxon>
        <taxon>Pseudomonadati</taxon>
        <taxon>Pseudomonadota</taxon>
        <taxon>Alphaproteobacteria</taxon>
        <taxon>Hyphomicrobiales</taxon>
        <taxon>Rhizobiaceae</taxon>
        <taxon>Rhizobium/Agrobacterium group</taxon>
        <taxon>Rhizobium</taxon>
    </lineage>
</organism>
<reference evidence="1 2" key="1">
    <citation type="submission" date="2017-11" db="EMBL/GenBank/DDBJ databases">
        <authorList>
            <person name="Han C.G."/>
        </authorList>
    </citation>
    <scope>NUCLEOTIDE SEQUENCE [LARGE SCALE GENOMIC DNA]</scope>
    <source>
        <strain evidence="1 2">HCNT1</strain>
    </source>
</reference>
<dbReference type="InterPro" id="IPR021686">
    <property type="entry name" value="DUF3268"/>
</dbReference>
<evidence type="ECO:0000313" key="1">
    <source>
        <dbReference type="EMBL" id="PKA40650.1"/>
    </source>
</evidence>
<dbReference type="AlphaFoldDB" id="A0A2N0D3G7"/>
<reference evidence="1 2" key="2">
    <citation type="submission" date="2017-12" db="EMBL/GenBank/DDBJ databases">
        <title>Genome sequence of Rhizobium sullae HCNT1 isolated from Sulla coronaria nodules and featuring peculiar denitrification phenotypes.</title>
        <authorList>
            <person name="De Diego-Diaz B."/>
            <person name="Treu L."/>
            <person name="Campanaro S."/>
            <person name="Da Silva Duarte V."/>
            <person name="Basaglia M."/>
            <person name="Favaro L."/>
            <person name="Casella S."/>
            <person name="Squartini A."/>
        </authorList>
    </citation>
    <scope>NUCLEOTIDE SEQUENCE [LARGE SCALE GENOMIC DNA]</scope>
    <source>
        <strain evidence="1 2">HCNT1</strain>
    </source>
</reference>
<accession>A0A2N0D3G7</accession>
<proteinExistence type="predicted"/>
<comment type="caution">
    <text evidence="1">The sequence shown here is derived from an EMBL/GenBank/DDBJ whole genome shotgun (WGS) entry which is preliminary data.</text>
</comment>
<dbReference type="EMBL" id="PIQN01000022">
    <property type="protein sequence ID" value="PKA40650.1"/>
    <property type="molecule type" value="Genomic_DNA"/>
</dbReference>
<dbReference type="Pfam" id="PF11672">
    <property type="entry name" value="DUF3268"/>
    <property type="match status" value="1"/>
</dbReference>
<name>A0A2N0D3G7_RHISU</name>